<keyword evidence="3" id="KW-1185">Reference proteome</keyword>
<feature type="transmembrane region" description="Helical" evidence="1">
    <location>
        <begin position="48"/>
        <end position="70"/>
    </location>
</feature>
<dbReference type="AlphaFoldDB" id="A0A559IBW2"/>
<proteinExistence type="predicted"/>
<feature type="transmembrane region" description="Helical" evidence="1">
    <location>
        <begin position="135"/>
        <end position="156"/>
    </location>
</feature>
<organism evidence="2 3">
    <name type="scientific">Paenibacillus agilis</name>
    <dbReference type="NCBI Taxonomy" id="3020863"/>
    <lineage>
        <taxon>Bacteria</taxon>
        <taxon>Bacillati</taxon>
        <taxon>Bacillota</taxon>
        <taxon>Bacilli</taxon>
        <taxon>Bacillales</taxon>
        <taxon>Paenibacillaceae</taxon>
        <taxon>Paenibacillus</taxon>
    </lineage>
</organism>
<evidence type="ECO:0000256" key="1">
    <source>
        <dbReference type="SAM" id="Phobius"/>
    </source>
</evidence>
<protein>
    <submittedName>
        <fullName evidence="2">Uncharacterized protein</fullName>
    </submittedName>
</protein>
<keyword evidence="1" id="KW-1133">Transmembrane helix</keyword>
<evidence type="ECO:0000313" key="2">
    <source>
        <dbReference type="EMBL" id="TVX85124.1"/>
    </source>
</evidence>
<keyword evidence="1" id="KW-0812">Transmembrane</keyword>
<evidence type="ECO:0000313" key="3">
    <source>
        <dbReference type="Proteomes" id="UP000318102"/>
    </source>
</evidence>
<comment type="caution">
    <text evidence="2">The sequence shown here is derived from an EMBL/GenBank/DDBJ whole genome shotgun (WGS) entry which is preliminary data.</text>
</comment>
<name>A0A559IBW2_9BACL</name>
<dbReference type="Proteomes" id="UP000318102">
    <property type="component" value="Unassembled WGS sequence"/>
</dbReference>
<dbReference type="RefSeq" id="WP_144995372.1">
    <property type="nucleotide sequence ID" value="NZ_VNJK01000009.1"/>
</dbReference>
<gene>
    <name evidence="2" type="ORF">FPZ44_25540</name>
</gene>
<keyword evidence="1" id="KW-0472">Membrane</keyword>
<sequence length="174" mass="20918">MQPPQERTFYHYKLLRKIKYGPWVNRVYILLGFAAWMAALWADGFIGLTYGGLALLVLFWIHYVIPRSLFVIDRYHYRKRWGFQFRLPWIGFLPYEKQYVGFRYWIKVLLYITLIGSLIIGVMSIWLPMGFTLQFLFWHIWFLGPRWYATIVALSISDDKLIKLGVQEFSIYKA</sequence>
<dbReference type="EMBL" id="VNJK01000009">
    <property type="protein sequence ID" value="TVX85124.1"/>
    <property type="molecule type" value="Genomic_DNA"/>
</dbReference>
<feature type="transmembrane region" description="Helical" evidence="1">
    <location>
        <begin position="108"/>
        <end position="129"/>
    </location>
</feature>
<reference evidence="2 3" key="1">
    <citation type="submission" date="2019-07" db="EMBL/GenBank/DDBJ databases">
        <authorList>
            <person name="Kim J."/>
        </authorList>
    </citation>
    <scope>NUCLEOTIDE SEQUENCE [LARGE SCALE GENOMIC DNA]</scope>
    <source>
        <strain evidence="2 3">N4</strain>
    </source>
</reference>
<accession>A0A559IBW2</accession>
<feature type="transmembrane region" description="Helical" evidence="1">
    <location>
        <begin position="23"/>
        <end position="42"/>
    </location>
</feature>
<dbReference type="OrthoDB" id="2678045at2"/>